<evidence type="ECO:0000313" key="2">
    <source>
        <dbReference type="EMBL" id="QLF68412.1"/>
    </source>
</evidence>
<name>A0ABX6QIY2_9HYPH</name>
<dbReference type="RefSeq" id="WP_138288498.1">
    <property type="nucleotide sequence ID" value="NZ_CP058350.1"/>
</dbReference>
<gene>
    <name evidence="2" type="ORF">FE840_001970</name>
</gene>
<dbReference type="Proteomes" id="UP000308530">
    <property type="component" value="Chromosome"/>
</dbReference>
<evidence type="ECO:0000313" key="3">
    <source>
        <dbReference type="Proteomes" id="UP000308530"/>
    </source>
</evidence>
<feature type="region of interest" description="Disordered" evidence="1">
    <location>
        <begin position="59"/>
        <end position="81"/>
    </location>
</feature>
<organism evidence="2 3">
    <name type="scientific">Peteryoungia desertarenae</name>
    <dbReference type="NCBI Taxonomy" id="1813451"/>
    <lineage>
        <taxon>Bacteria</taxon>
        <taxon>Pseudomonadati</taxon>
        <taxon>Pseudomonadota</taxon>
        <taxon>Alphaproteobacteria</taxon>
        <taxon>Hyphomicrobiales</taxon>
        <taxon>Rhizobiaceae</taxon>
        <taxon>Peteryoungia</taxon>
    </lineage>
</organism>
<keyword evidence="3" id="KW-1185">Reference proteome</keyword>
<reference evidence="2 3" key="1">
    <citation type="submission" date="2020-06" db="EMBL/GenBank/DDBJ databases">
        <title>Genome sequence of Rhizobium sp strain ADMK78.</title>
        <authorList>
            <person name="Rahi P."/>
        </authorList>
    </citation>
    <scope>NUCLEOTIDE SEQUENCE [LARGE SCALE GENOMIC DNA]</scope>
    <source>
        <strain evidence="2 3">ADMK78</strain>
    </source>
</reference>
<sequence>MNNQTDIETWAIARAHQIVMQHGANLVVAAQHLDRKKTTANTYALRAAIIESLLEAMKSAPQRSEVLDGDASRSRQRTMSA</sequence>
<protein>
    <submittedName>
        <fullName evidence="2">Uncharacterized protein</fullName>
    </submittedName>
</protein>
<dbReference type="EMBL" id="CP058350">
    <property type="protein sequence ID" value="QLF68412.1"/>
    <property type="molecule type" value="Genomic_DNA"/>
</dbReference>
<accession>A0ABX6QIY2</accession>
<proteinExistence type="predicted"/>
<evidence type="ECO:0000256" key="1">
    <source>
        <dbReference type="SAM" id="MobiDB-lite"/>
    </source>
</evidence>